<keyword evidence="1" id="KW-0812">Transmembrane</keyword>
<keyword evidence="3" id="KW-1185">Reference proteome</keyword>
<comment type="caution">
    <text evidence="2">The sequence shown here is derived from an EMBL/GenBank/DDBJ whole genome shotgun (WGS) entry which is preliminary data.</text>
</comment>
<feature type="transmembrane region" description="Helical" evidence="1">
    <location>
        <begin position="7"/>
        <end position="28"/>
    </location>
</feature>
<dbReference type="Proteomes" id="UP001597186">
    <property type="component" value="Unassembled WGS sequence"/>
</dbReference>
<keyword evidence="1" id="KW-0472">Membrane</keyword>
<sequence length="517" mass="56728">MGAGLELLAVAFAALIGAAAAVLFLHWLTRSGSGRVNHKAQSDQEFEPASTVFVFSGRDLLDISDSSGFFDQRLSRATRDDWEAVARQLSLRFAGFPQAPGDLRQGITELFPNDTKDPGKLTALRSGDTVRLTMHGDPREGLSGSALHRMQNALIELRVMRKSLSHTPNPIFARDGNGAILWANTAYMKLAAELGYESEGIGGTPPELFEPLAAQKGGYSQRRDCLTEPGGDAKRWYDICAIDAGPREITFAMNVDTVVKAEIAQRNFVQTLTKTFAHLSIGLAIFNRDRQLALFNPALVDLTELPVDFLSGRPAIRCFFDMMREKQMMPEPKNYSSWRERIGTLVAAASDGSFHETWSLPSGQTYRVTGRPHPDGAVAFLFEDISHEVSMTRSFRSELALGNAVLDQMDAAMAVFTADGVLAFSNSEFRRVWAFDPDSAFADTSINDALAIWRRKSAAHAPWDQVETALMAAIRLDNAVIDMTDGSRRICKVRPLINGARMVAFAREAQMAESGAA</sequence>
<keyword evidence="1" id="KW-1133">Transmembrane helix</keyword>
<evidence type="ECO:0000313" key="2">
    <source>
        <dbReference type="EMBL" id="MFD1511580.1"/>
    </source>
</evidence>
<organism evidence="2 3">
    <name type="scientific">Lacimonas salitolerans</name>
    <dbReference type="NCBI Taxonomy" id="1323750"/>
    <lineage>
        <taxon>Bacteria</taxon>
        <taxon>Pseudomonadati</taxon>
        <taxon>Pseudomonadota</taxon>
        <taxon>Alphaproteobacteria</taxon>
        <taxon>Rhodobacterales</taxon>
        <taxon>Paracoccaceae</taxon>
        <taxon>Lacimonas</taxon>
    </lineage>
</organism>
<name>A0ABW4EK18_9RHOB</name>
<evidence type="ECO:0000313" key="3">
    <source>
        <dbReference type="Proteomes" id="UP001597186"/>
    </source>
</evidence>
<evidence type="ECO:0000256" key="1">
    <source>
        <dbReference type="SAM" id="Phobius"/>
    </source>
</evidence>
<reference evidence="3" key="1">
    <citation type="journal article" date="2019" name="Int. J. Syst. Evol. Microbiol.">
        <title>The Global Catalogue of Microorganisms (GCM) 10K type strain sequencing project: providing services to taxonomists for standard genome sequencing and annotation.</title>
        <authorList>
            <consortium name="The Broad Institute Genomics Platform"/>
            <consortium name="The Broad Institute Genome Sequencing Center for Infectious Disease"/>
            <person name="Wu L."/>
            <person name="Ma J."/>
        </authorList>
    </citation>
    <scope>NUCLEOTIDE SEQUENCE [LARGE SCALE GENOMIC DNA]</scope>
    <source>
        <strain evidence="3">CGMCC 1.12477</strain>
    </source>
</reference>
<accession>A0ABW4EK18</accession>
<dbReference type="SUPFAM" id="SSF55785">
    <property type="entry name" value="PYP-like sensor domain (PAS domain)"/>
    <property type="match status" value="1"/>
</dbReference>
<protein>
    <submittedName>
        <fullName evidence="2">PAS-domain containing protein</fullName>
    </submittedName>
</protein>
<dbReference type="InterPro" id="IPR035965">
    <property type="entry name" value="PAS-like_dom_sf"/>
</dbReference>
<proteinExistence type="predicted"/>
<gene>
    <name evidence="2" type="ORF">ACFTOW_19520</name>
</gene>
<dbReference type="Pfam" id="PF12860">
    <property type="entry name" value="PAS_7"/>
    <property type="match status" value="1"/>
</dbReference>
<dbReference type="RefSeq" id="WP_379918918.1">
    <property type="nucleotide sequence ID" value="NZ_JBHUDD010000160.1"/>
</dbReference>
<dbReference type="EMBL" id="JBHUDD010000160">
    <property type="protein sequence ID" value="MFD1511580.1"/>
    <property type="molecule type" value="Genomic_DNA"/>
</dbReference>